<name>A0A2T9YVR2_9FUNG</name>
<dbReference type="AlphaFoldDB" id="A0A2T9YVR2"/>
<accession>A0A2T9YVR2</accession>
<organism evidence="2 3">
    <name type="scientific">Smittium simulii</name>
    <dbReference type="NCBI Taxonomy" id="133385"/>
    <lineage>
        <taxon>Eukaryota</taxon>
        <taxon>Fungi</taxon>
        <taxon>Fungi incertae sedis</taxon>
        <taxon>Zoopagomycota</taxon>
        <taxon>Kickxellomycotina</taxon>
        <taxon>Harpellomycetes</taxon>
        <taxon>Harpellales</taxon>
        <taxon>Legeriomycetaceae</taxon>
        <taxon>Smittium</taxon>
    </lineage>
</organism>
<sequence>MNRSNLNKKVFPKLSEALPTIENTFFRSPLTDKKRKEAIFSCPKSSTMKYLPPAVNDIASTTTKKADSVIIFEPKTEPIFEPKAFYELVTAKNTTRRTDLRRTFQRRQQSIHQSYSGGGFAQAQQTQDTASIAPLKTPAPNNHPASSKQQSFCGRASLPVLPTINNASASVKEETIPEANKVLTEEPTVCYIKEKRRTQTSPQLEEAKPTSREKKFQHRNIANNMFRAKNSEAHLEWESISALSATILSVARPKYLHQNFAPSIGMGKVEEKTKRAGISNKLEEVSNYPSTNNHTFRNSNKFKEYNSQSSNIQNQGVTTISIKTHKNRKNIFTWICKLYKKITSNFNIFSFRPLNSETHFRAQEQITSNIGYMDINNTELKVLQNPTKNMGRSVISTGVLQILNIYIFQQHSMRNSCWLSFLFWIMSFFKDLNEYQSQGVIDYIIRTPAPEYSRKYLEMLLIEKYSTTSNVQSLIINPADYPSRPQDSRINRFNTQQKIMGKSIFLPTMKPDNTSNQKGTP</sequence>
<keyword evidence="3" id="KW-1185">Reference proteome</keyword>
<evidence type="ECO:0000256" key="1">
    <source>
        <dbReference type="SAM" id="MobiDB-lite"/>
    </source>
</evidence>
<dbReference type="Proteomes" id="UP000245383">
    <property type="component" value="Unassembled WGS sequence"/>
</dbReference>
<gene>
    <name evidence="2" type="ORF">BB561_001220</name>
</gene>
<comment type="caution">
    <text evidence="2">The sequence shown here is derived from an EMBL/GenBank/DDBJ whole genome shotgun (WGS) entry which is preliminary data.</text>
</comment>
<evidence type="ECO:0000313" key="2">
    <source>
        <dbReference type="EMBL" id="PVU96376.1"/>
    </source>
</evidence>
<dbReference type="EMBL" id="MBFR01000034">
    <property type="protein sequence ID" value="PVU96376.1"/>
    <property type="molecule type" value="Genomic_DNA"/>
</dbReference>
<feature type="region of interest" description="Disordered" evidence="1">
    <location>
        <begin position="105"/>
        <end position="127"/>
    </location>
</feature>
<protein>
    <submittedName>
        <fullName evidence="2">Uncharacterized protein</fullName>
    </submittedName>
</protein>
<evidence type="ECO:0000313" key="3">
    <source>
        <dbReference type="Proteomes" id="UP000245383"/>
    </source>
</evidence>
<reference evidence="2 3" key="1">
    <citation type="journal article" date="2018" name="MBio">
        <title>Comparative Genomics Reveals the Core Gene Toolbox for the Fungus-Insect Symbiosis.</title>
        <authorList>
            <person name="Wang Y."/>
            <person name="Stata M."/>
            <person name="Wang W."/>
            <person name="Stajich J.E."/>
            <person name="White M.M."/>
            <person name="Moncalvo J.M."/>
        </authorList>
    </citation>
    <scope>NUCLEOTIDE SEQUENCE [LARGE SCALE GENOMIC DNA]</scope>
    <source>
        <strain evidence="2 3">SWE-8-4</strain>
    </source>
</reference>
<proteinExistence type="predicted"/>